<evidence type="ECO:0000256" key="1">
    <source>
        <dbReference type="ARBA" id="ARBA00009995"/>
    </source>
</evidence>
<reference evidence="3 4" key="1">
    <citation type="journal article" date="2022" name="Nat. Plants">
        <title>Genomes of leafy and leafless Platanthera orchids illuminate the evolution of mycoheterotrophy.</title>
        <authorList>
            <person name="Li M.H."/>
            <person name="Liu K.W."/>
            <person name="Li Z."/>
            <person name="Lu H.C."/>
            <person name="Ye Q.L."/>
            <person name="Zhang D."/>
            <person name="Wang J.Y."/>
            <person name="Li Y.F."/>
            <person name="Zhong Z.M."/>
            <person name="Liu X."/>
            <person name="Yu X."/>
            <person name="Liu D.K."/>
            <person name="Tu X.D."/>
            <person name="Liu B."/>
            <person name="Hao Y."/>
            <person name="Liao X.Y."/>
            <person name="Jiang Y.T."/>
            <person name="Sun W.H."/>
            <person name="Chen J."/>
            <person name="Chen Y.Q."/>
            <person name="Ai Y."/>
            <person name="Zhai J.W."/>
            <person name="Wu S.S."/>
            <person name="Zhou Z."/>
            <person name="Hsiao Y.Y."/>
            <person name="Wu W.L."/>
            <person name="Chen Y.Y."/>
            <person name="Lin Y.F."/>
            <person name="Hsu J.L."/>
            <person name="Li C.Y."/>
            <person name="Wang Z.W."/>
            <person name="Zhao X."/>
            <person name="Zhong W.Y."/>
            <person name="Ma X.K."/>
            <person name="Ma L."/>
            <person name="Huang J."/>
            <person name="Chen G.Z."/>
            <person name="Huang M.Z."/>
            <person name="Huang L."/>
            <person name="Peng D.H."/>
            <person name="Luo Y.B."/>
            <person name="Zou S.Q."/>
            <person name="Chen S.P."/>
            <person name="Lan S."/>
            <person name="Tsai W.C."/>
            <person name="Van de Peer Y."/>
            <person name="Liu Z.J."/>
        </authorList>
    </citation>
    <scope>NUCLEOTIDE SEQUENCE [LARGE SCALE GENOMIC DNA]</scope>
    <source>
        <strain evidence="3">Lor287</strain>
    </source>
</reference>
<dbReference type="Pfam" id="PF00201">
    <property type="entry name" value="UDPGT"/>
    <property type="match status" value="1"/>
</dbReference>
<dbReference type="PANTHER" id="PTHR11926:SF1534">
    <property type="entry name" value="GLYCOSYLTRANSFERASE"/>
    <property type="match status" value="1"/>
</dbReference>
<dbReference type="Gene3D" id="3.40.50.2000">
    <property type="entry name" value="Glycogen Phosphorylase B"/>
    <property type="match status" value="2"/>
</dbReference>
<dbReference type="GO" id="GO:0080043">
    <property type="term" value="F:quercetin 3-O-glucosyltransferase activity"/>
    <property type="evidence" value="ECO:0007669"/>
    <property type="project" value="TreeGrafter"/>
</dbReference>
<gene>
    <name evidence="3" type="primary">5GT</name>
    <name evidence="3" type="ORF">KSP39_PZI024472</name>
</gene>
<dbReference type="InterPro" id="IPR002213">
    <property type="entry name" value="UDP_glucos_trans"/>
</dbReference>
<sequence length="471" mass="52312">MEEQRQHFLVVTFPVQGHLNPGRHLAKRLALLAAGARITISTPISGHRRMFSSISTPDEEVQDGNITYIPFSDGDDDGSSSRNFKSYVTDLELLGSQHLAAIIRRLSDGGQPVTCVIYTLLLPWAGRVAREHGITSVQFWIQPATILAICYHFFHGHQSIVSAHSNDPTFRLNLPNLPTLQIRDLPTFLTITDRDNPNFHFLSAFKDTIEAMKAGEKVLVNTFDELEPDAFGLMREHMDLVAIGPVMPPAQADASDSTPVTRDLFGEDGSRYMEWLNTQRERSVVYASFGSNLVLKKGQMEGIRRGLMESGRPYLWAVRREPSEIAVPDKEAAEPKTGEKGMEIEWCAQLRVLSHAALGCFVTHCGWNSTAESLVSGVPVVAVGRWADQATNAWMVEREWGVGVRAEVGKDGEVEAEEVRSCIEMVMGDGERGLQIRRKAAMWKERAREAIGEGGSSDRNLRAFIQAIQNS</sequence>
<proteinExistence type="inferred from homology"/>
<name>A0AAP0ASP4_9ASPA</name>
<dbReference type="Proteomes" id="UP001418222">
    <property type="component" value="Unassembled WGS sequence"/>
</dbReference>
<evidence type="ECO:0000256" key="2">
    <source>
        <dbReference type="ARBA" id="ARBA00022679"/>
    </source>
</evidence>
<evidence type="ECO:0000313" key="4">
    <source>
        <dbReference type="Proteomes" id="UP001418222"/>
    </source>
</evidence>
<comment type="caution">
    <text evidence="3">The sequence shown here is derived from an EMBL/GenBank/DDBJ whole genome shotgun (WGS) entry which is preliminary data.</text>
</comment>
<comment type="similarity">
    <text evidence="1">Belongs to the UDP-glycosyltransferase family.</text>
</comment>
<dbReference type="SUPFAM" id="SSF53756">
    <property type="entry name" value="UDP-Glycosyltransferase/glycogen phosphorylase"/>
    <property type="match status" value="1"/>
</dbReference>
<dbReference type="FunFam" id="3.40.50.2000:FF:000019">
    <property type="entry name" value="Glycosyltransferase"/>
    <property type="match status" value="1"/>
</dbReference>
<organism evidence="3 4">
    <name type="scientific">Platanthera zijinensis</name>
    <dbReference type="NCBI Taxonomy" id="2320716"/>
    <lineage>
        <taxon>Eukaryota</taxon>
        <taxon>Viridiplantae</taxon>
        <taxon>Streptophyta</taxon>
        <taxon>Embryophyta</taxon>
        <taxon>Tracheophyta</taxon>
        <taxon>Spermatophyta</taxon>
        <taxon>Magnoliopsida</taxon>
        <taxon>Liliopsida</taxon>
        <taxon>Asparagales</taxon>
        <taxon>Orchidaceae</taxon>
        <taxon>Orchidoideae</taxon>
        <taxon>Orchideae</taxon>
        <taxon>Orchidinae</taxon>
        <taxon>Platanthera</taxon>
    </lineage>
</organism>
<evidence type="ECO:0000313" key="3">
    <source>
        <dbReference type="EMBL" id="KAK8913808.1"/>
    </source>
</evidence>
<dbReference type="AlphaFoldDB" id="A0AAP0ASP4"/>
<accession>A0AAP0ASP4</accession>
<dbReference type="CDD" id="cd03784">
    <property type="entry name" value="GT1_Gtf-like"/>
    <property type="match status" value="1"/>
</dbReference>
<keyword evidence="2" id="KW-0808">Transferase</keyword>
<keyword evidence="4" id="KW-1185">Reference proteome</keyword>
<protein>
    <submittedName>
        <fullName evidence="3">Cyanidin 3-O-rutinoside 5-O-glucosyltransferase</fullName>
    </submittedName>
</protein>
<dbReference type="GO" id="GO:0080044">
    <property type="term" value="F:quercetin 7-O-glucosyltransferase activity"/>
    <property type="evidence" value="ECO:0007669"/>
    <property type="project" value="TreeGrafter"/>
</dbReference>
<dbReference type="EMBL" id="JBBWWQ010000021">
    <property type="protein sequence ID" value="KAK8913808.1"/>
    <property type="molecule type" value="Genomic_DNA"/>
</dbReference>
<dbReference type="PANTHER" id="PTHR11926">
    <property type="entry name" value="GLUCOSYL/GLUCURONOSYL TRANSFERASES"/>
    <property type="match status" value="1"/>
</dbReference>